<organism evidence="2 3">
    <name type="scientific">Polaribacter sejongensis</name>
    <dbReference type="NCBI Taxonomy" id="985043"/>
    <lineage>
        <taxon>Bacteria</taxon>
        <taxon>Pseudomonadati</taxon>
        <taxon>Bacteroidota</taxon>
        <taxon>Flavobacteriia</taxon>
        <taxon>Flavobacteriales</taxon>
        <taxon>Flavobacteriaceae</taxon>
    </lineage>
</organism>
<proteinExistence type="predicted"/>
<name>A0AAJ1VHZ0_9FLAO</name>
<accession>A0AAJ1VHZ0</accession>
<comment type="caution">
    <text evidence="2">The sequence shown here is derived from an EMBL/GenBank/DDBJ whole genome shotgun (WGS) entry which is preliminary data.</text>
</comment>
<dbReference type="RefSeq" id="WP_261972823.1">
    <property type="nucleotide sequence ID" value="NZ_CP103460.1"/>
</dbReference>
<dbReference type="Proteomes" id="UP001228636">
    <property type="component" value="Unassembled WGS sequence"/>
</dbReference>
<feature type="coiled-coil region" evidence="1">
    <location>
        <begin position="62"/>
        <end position="111"/>
    </location>
</feature>
<keyword evidence="1" id="KW-0175">Coiled coil</keyword>
<dbReference type="EMBL" id="JAUFQH010000022">
    <property type="protein sequence ID" value="MDN3621343.1"/>
    <property type="molecule type" value="Genomic_DNA"/>
</dbReference>
<evidence type="ECO:0000313" key="3">
    <source>
        <dbReference type="Proteomes" id="UP001228636"/>
    </source>
</evidence>
<gene>
    <name evidence="2" type="ORF">QWY81_17885</name>
</gene>
<reference evidence="2 3" key="1">
    <citation type="journal article" date="2014" name="Int. J. Syst. Evol. Microbiol.">
        <title>Complete genome sequence of Corynebacterium casei LMG S-19264T (=DSM 44701T), isolated from a smear-ripened cheese.</title>
        <authorList>
            <consortium name="US DOE Joint Genome Institute (JGI-PGF)"/>
            <person name="Walter F."/>
            <person name="Albersmeier A."/>
            <person name="Kalinowski J."/>
            <person name="Ruckert C."/>
        </authorList>
    </citation>
    <scope>NUCLEOTIDE SEQUENCE [LARGE SCALE GENOMIC DNA]</scope>
    <source>
        <strain evidence="2 3">CECT 8670</strain>
    </source>
</reference>
<evidence type="ECO:0000313" key="2">
    <source>
        <dbReference type="EMBL" id="MDN3621343.1"/>
    </source>
</evidence>
<evidence type="ECO:0000256" key="1">
    <source>
        <dbReference type="SAM" id="Coils"/>
    </source>
</evidence>
<sequence length="166" mass="18788">MAKDLKKIAAELLKDNPEQNKIWMTEDGQGFFSEGHANNNAKTKGLENPEVFFRDGHQDEDSKELEEVLLETEETVRELETVIDRVIDVSNIEAEDSMEALEDDHQAVKNVAELRKKYEGAVEQGVIFKEEIKEELEFNAAVVELVKNDTTKLADAIRALIPTKTT</sequence>
<dbReference type="AlphaFoldDB" id="A0AAJ1VHZ0"/>
<protein>
    <submittedName>
        <fullName evidence="2">Uncharacterized protein</fullName>
    </submittedName>
</protein>